<dbReference type="PANTHER" id="PTHR11525">
    <property type="entry name" value="FARNESYL-PYROPHOSPHATE SYNTHETASE"/>
    <property type="match status" value="1"/>
</dbReference>
<dbReference type="RefSeq" id="XP_031358304.1">
    <property type="nucleotide sequence ID" value="XM_031502444.1"/>
</dbReference>
<comment type="similarity">
    <text evidence="6">Belongs to the FPP/GGPP synthase family.</text>
</comment>
<dbReference type="InterPro" id="IPR000092">
    <property type="entry name" value="Polyprenyl_synt"/>
</dbReference>
<dbReference type="PANTHER" id="PTHR11525:SF0">
    <property type="entry name" value="FARNESYL PYROPHOSPHATE SYNTHASE"/>
    <property type="match status" value="1"/>
</dbReference>
<dbReference type="AlphaFoldDB" id="A0A1Y1KX58"/>
<dbReference type="SUPFAM" id="SSF48576">
    <property type="entry name" value="Terpenoid synthases"/>
    <property type="match status" value="1"/>
</dbReference>
<keyword evidence="7" id="KW-0472">Membrane</keyword>
<evidence type="ECO:0000256" key="4">
    <source>
        <dbReference type="ARBA" id="ARBA00022842"/>
    </source>
</evidence>
<dbReference type="GO" id="GO:0045337">
    <property type="term" value="P:farnesyl diphosphate biosynthetic process"/>
    <property type="evidence" value="ECO:0007669"/>
    <property type="project" value="TreeGrafter"/>
</dbReference>
<dbReference type="GO" id="GO:0042811">
    <property type="term" value="P:pheromone biosynthetic process"/>
    <property type="evidence" value="ECO:0007669"/>
    <property type="project" value="UniProtKB-ARBA"/>
</dbReference>
<proteinExistence type="inferred from homology"/>
<keyword evidence="7" id="KW-0812">Transmembrane</keyword>
<dbReference type="Pfam" id="PF00348">
    <property type="entry name" value="polyprenyl_synt"/>
    <property type="match status" value="1"/>
</dbReference>
<evidence type="ECO:0000256" key="2">
    <source>
        <dbReference type="ARBA" id="ARBA00022679"/>
    </source>
</evidence>
<dbReference type="GO" id="GO:0004337">
    <property type="term" value="F:(2E,6E)-farnesyl diphosphate synthase activity"/>
    <property type="evidence" value="ECO:0007669"/>
    <property type="project" value="TreeGrafter"/>
</dbReference>
<dbReference type="KEGG" id="ppyr:116181637"/>
<dbReference type="OrthoDB" id="10257492at2759"/>
<protein>
    <submittedName>
        <fullName evidence="8">Uncharacterized protein</fullName>
    </submittedName>
</protein>
<evidence type="ECO:0000256" key="7">
    <source>
        <dbReference type="SAM" id="Phobius"/>
    </source>
</evidence>
<dbReference type="GO" id="GO:0046872">
    <property type="term" value="F:metal ion binding"/>
    <property type="evidence" value="ECO:0007669"/>
    <property type="project" value="UniProtKB-KW"/>
</dbReference>
<evidence type="ECO:0000256" key="3">
    <source>
        <dbReference type="ARBA" id="ARBA00022723"/>
    </source>
</evidence>
<dbReference type="GO" id="GO:0004161">
    <property type="term" value="F:dimethylallyltranstransferase activity"/>
    <property type="evidence" value="ECO:0007669"/>
    <property type="project" value="TreeGrafter"/>
</dbReference>
<sequence>MNPAFRALRRLYSQQTALTMSRAGRLYNKTNLAESSDEFPKNDFVKMMMYHYPFSIRDSIPRHDNEFTEVIKRFDEFCYYAGPERELYVGTIVLDCYQVIASAENLTVKNLRLASILAWVFENITTGFIVGDDLLDGHVVRWNKPCWHKTLPPNQTSFLDIKKIQTGSMLLLRKYFSDHPTYPQLLNLLCEVLYHTHMGQIIDYISEVFKKTRDPDLLKMGHYKPLVFYKTGFVLYVAGPLGAMYHANFDTHPYFRSKHIFEKLHL</sequence>
<dbReference type="InterPro" id="IPR008949">
    <property type="entry name" value="Isoprenoid_synthase_dom_sf"/>
</dbReference>
<keyword evidence="2 6" id="KW-0808">Transferase</keyword>
<dbReference type="RefSeq" id="XP_031357881.1">
    <property type="nucleotide sequence ID" value="XM_031502021.1"/>
</dbReference>
<keyword evidence="7" id="KW-1133">Transmembrane helix</keyword>
<dbReference type="GeneID" id="116181984"/>
<keyword evidence="3" id="KW-0479">Metal-binding</keyword>
<evidence type="ECO:0000256" key="1">
    <source>
        <dbReference type="ARBA" id="ARBA00001946"/>
    </source>
</evidence>
<comment type="cofactor">
    <cofactor evidence="1">
        <name>Mg(2+)</name>
        <dbReference type="ChEBI" id="CHEBI:18420"/>
    </cofactor>
</comment>
<dbReference type="GO" id="GO:0005737">
    <property type="term" value="C:cytoplasm"/>
    <property type="evidence" value="ECO:0007669"/>
    <property type="project" value="TreeGrafter"/>
</dbReference>
<evidence type="ECO:0000256" key="6">
    <source>
        <dbReference type="RuleBase" id="RU004466"/>
    </source>
</evidence>
<feature type="transmembrane region" description="Helical" evidence="7">
    <location>
        <begin position="227"/>
        <end position="247"/>
    </location>
</feature>
<dbReference type="KEGG" id="ppyr:116181984"/>
<name>A0A1Y1KX58_PHOPY</name>
<evidence type="ECO:0000313" key="8">
    <source>
        <dbReference type="EMBL" id="JAV65942.1"/>
    </source>
</evidence>
<accession>A0A1Y1KX58</accession>
<dbReference type="GeneID" id="116181637"/>
<keyword evidence="4" id="KW-0460">Magnesium</keyword>
<organism evidence="8">
    <name type="scientific">Photinus pyralis</name>
    <name type="common">Common eastern firefly</name>
    <name type="synonym">Lampyris pyralis</name>
    <dbReference type="NCBI Taxonomy" id="7054"/>
    <lineage>
        <taxon>Eukaryota</taxon>
        <taxon>Metazoa</taxon>
        <taxon>Ecdysozoa</taxon>
        <taxon>Arthropoda</taxon>
        <taxon>Hexapoda</taxon>
        <taxon>Insecta</taxon>
        <taxon>Pterygota</taxon>
        <taxon>Neoptera</taxon>
        <taxon>Endopterygota</taxon>
        <taxon>Coleoptera</taxon>
        <taxon>Polyphaga</taxon>
        <taxon>Elateriformia</taxon>
        <taxon>Elateroidea</taxon>
        <taxon>Lampyridae</taxon>
        <taxon>Lampyrinae</taxon>
        <taxon>Photinus</taxon>
    </lineage>
</organism>
<dbReference type="RefSeq" id="XP_031358301.1">
    <property type="nucleotide sequence ID" value="XM_031502441.1"/>
</dbReference>
<dbReference type="RefSeq" id="XP_031358305.1">
    <property type="nucleotide sequence ID" value="XM_031502445.1"/>
</dbReference>
<dbReference type="InterPro" id="IPR039702">
    <property type="entry name" value="FPS1-like"/>
</dbReference>
<dbReference type="EMBL" id="GEZM01071235">
    <property type="protein sequence ID" value="JAV65942.1"/>
    <property type="molecule type" value="Transcribed_RNA"/>
</dbReference>
<reference evidence="8" key="1">
    <citation type="journal article" date="2016" name="Sci. Rep.">
        <title>Molecular characterization of firefly nuptial gifts: a multi-omics approach sheds light on postcopulatory sexual selection.</title>
        <authorList>
            <person name="Al-Wathiqui N."/>
            <person name="Fallon T.R."/>
            <person name="South A."/>
            <person name="Weng J.K."/>
            <person name="Lewis S.M."/>
        </authorList>
    </citation>
    <scope>NUCLEOTIDE SEQUENCE</scope>
</reference>
<evidence type="ECO:0000256" key="5">
    <source>
        <dbReference type="ARBA" id="ARBA00033740"/>
    </source>
</evidence>
<dbReference type="RefSeq" id="XP_031358303.1">
    <property type="nucleotide sequence ID" value="XM_031502443.1"/>
</dbReference>
<comment type="pathway">
    <text evidence="5">Pheromone biosynthesis.</text>
</comment>
<dbReference type="Gene3D" id="1.10.600.10">
    <property type="entry name" value="Farnesyl Diphosphate Synthase"/>
    <property type="match status" value="1"/>
</dbReference>